<evidence type="ECO:0000313" key="4">
    <source>
        <dbReference type="Proteomes" id="UP000321567"/>
    </source>
</evidence>
<evidence type="ECO:0000256" key="1">
    <source>
        <dbReference type="SAM" id="MobiDB-lite"/>
    </source>
</evidence>
<feature type="domain" description="GmrSD restriction endonucleases N-terminal" evidence="2">
    <location>
        <begin position="47"/>
        <end position="220"/>
    </location>
</feature>
<comment type="caution">
    <text evidence="3">The sequence shown here is derived from an EMBL/GenBank/DDBJ whole genome shotgun (WGS) entry which is preliminary data.</text>
</comment>
<dbReference type="AlphaFoldDB" id="A0A512H7Y2"/>
<proteinExistence type="predicted"/>
<organism evidence="3 4">
    <name type="scientific">Pararhodospirillum oryzae</name>
    <dbReference type="NCBI Taxonomy" id="478448"/>
    <lineage>
        <taxon>Bacteria</taxon>
        <taxon>Pseudomonadati</taxon>
        <taxon>Pseudomonadota</taxon>
        <taxon>Alphaproteobacteria</taxon>
        <taxon>Rhodospirillales</taxon>
        <taxon>Rhodospirillaceae</taxon>
        <taxon>Pararhodospirillum</taxon>
    </lineage>
</organism>
<evidence type="ECO:0000259" key="2">
    <source>
        <dbReference type="Pfam" id="PF03235"/>
    </source>
</evidence>
<dbReference type="InterPro" id="IPR004919">
    <property type="entry name" value="GmrSD_N"/>
</dbReference>
<feature type="region of interest" description="Disordered" evidence="1">
    <location>
        <begin position="1"/>
        <end position="23"/>
    </location>
</feature>
<sequence>MVKEEDWCDDYNESSGEADENQIDEYDITSTPNDFNVLTLNSFVEAGAVRIPGFQRNFVWDHPRASKLIESLILGLPVPQIFLYEQARNKFLVIDGQQRLMTIYYFMKMRFPRKDKRVEIREIFDKNGKITDEILHDSNYFDEFKLRLPSSIPENTNKFHGLNYARLGEYKTQFELRPIRNIVVKQNAPSDDDSSMYEIFNRLNTGGVNLRAQEIRTSMYHSRFYEMLYRVNRNSEWRSIITFSDPDIHMKDIEIILRGYALLIDGHNYAPSMLRFLNKFSRQCRGHTEQYNEYLENLFKSFLTSCQEFPEGAFLNNKNKRFNIALYEAVFTAACRDALKENRILNSLIDYKSVDALKNDQAFNNAAQEGTTGTSNVKTRLSRAADIIKFI</sequence>
<dbReference type="PANTHER" id="PTHR39639:SF1">
    <property type="entry name" value="DUF262 DOMAIN-CONTAINING PROTEIN"/>
    <property type="match status" value="1"/>
</dbReference>
<dbReference type="RefSeq" id="WP_218032785.1">
    <property type="nucleotide sequence ID" value="NZ_BJZO01000040.1"/>
</dbReference>
<dbReference type="EMBL" id="BJZO01000040">
    <property type="protein sequence ID" value="GEO81565.1"/>
    <property type="molecule type" value="Genomic_DNA"/>
</dbReference>
<dbReference type="Proteomes" id="UP000321567">
    <property type="component" value="Unassembled WGS sequence"/>
</dbReference>
<dbReference type="PANTHER" id="PTHR39639">
    <property type="entry name" value="CHROMOSOME 16, WHOLE GENOME SHOTGUN SEQUENCE"/>
    <property type="match status" value="1"/>
</dbReference>
<gene>
    <name evidence="3" type="ORF">ROR02_16960</name>
</gene>
<keyword evidence="4" id="KW-1185">Reference proteome</keyword>
<accession>A0A512H7Y2</accession>
<evidence type="ECO:0000313" key="3">
    <source>
        <dbReference type="EMBL" id="GEO81565.1"/>
    </source>
</evidence>
<reference evidence="3 4" key="1">
    <citation type="submission" date="2019-07" db="EMBL/GenBank/DDBJ databases">
        <title>Whole genome shotgun sequence of Rhodospirillum oryzae NBRC 107573.</title>
        <authorList>
            <person name="Hosoyama A."/>
            <person name="Uohara A."/>
            <person name="Ohji S."/>
            <person name="Ichikawa N."/>
        </authorList>
    </citation>
    <scope>NUCLEOTIDE SEQUENCE [LARGE SCALE GENOMIC DNA]</scope>
    <source>
        <strain evidence="3 4">NBRC 107573</strain>
    </source>
</reference>
<name>A0A512H7Y2_9PROT</name>
<protein>
    <recommendedName>
        <fullName evidence="2">GmrSD restriction endonucleases N-terminal domain-containing protein</fullName>
    </recommendedName>
</protein>
<dbReference type="Pfam" id="PF03235">
    <property type="entry name" value="GmrSD_N"/>
    <property type="match status" value="1"/>
</dbReference>